<comment type="similarity">
    <text evidence="1">Belongs to the DapB family.</text>
</comment>
<evidence type="ECO:0000256" key="2">
    <source>
        <dbReference type="ARBA" id="ARBA00022490"/>
    </source>
</evidence>
<evidence type="ECO:0000256" key="9">
    <source>
        <dbReference type="ARBA" id="ARBA00037922"/>
    </source>
</evidence>
<evidence type="ECO:0000256" key="12">
    <source>
        <dbReference type="ARBA" id="ARBA00049396"/>
    </source>
</evidence>
<comment type="catalytic activity">
    <reaction evidence="11">
        <text>(S)-2,3,4,5-tetrahydrodipicolinate + NADP(+) + H2O = (2S,4S)-4-hydroxy-2,3,4,5-tetrahydrodipicolinate + NADPH + H(+)</text>
        <dbReference type="Rhea" id="RHEA:35331"/>
        <dbReference type="ChEBI" id="CHEBI:15377"/>
        <dbReference type="ChEBI" id="CHEBI:15378"/>
        <dbReference type="ChEBI" id="CHEBI:16845"/>
        <dbReference type="ChEBI" id="CHEBI:57783"/>
        <dbReference type="ChEBI" id="CHEBI:58349"/>
        <dbReference type="ChEBI" id="CHEBI:67139"/>
        <dbReference type="EC" id="1.17.1.8"/>
    </reaction>
</comment>
<dbReference type="InterPro" id="IPR000846">
    <property type="entry name" value="DapB_N"/>
</dbReference>
<dbReference type="PANTHER" id="PTHR20836">
    <property type="entry name" value="DIHYDRODIPICOLINATE REDUCTASE"/>
    <property type="match status" value="1"/>
</dbReference>
<evidence type="ECO:0000256" key="4">
    <source>
        <dbReference type="ARBA" id="ARBA00022857"/>
    </source>
</evidence>
<sequence length="245" mass="25658">MTTRVALAGARGKMGQQIDSILADMKGFEVVARLGRSSSLSEMDGADLVVDVTHPDVSGSIVEHAAKNGTQVLIGTSGWSSQRISELGGKLPEDAGVLIIPNFSLGSVLGTTLATIAARFFSSIEIVESHRASKADSPSGTAVRTAELMAAARDGIGPVEAPHTEQRARGQEVAGIPIHSLRRRGVVARQETFLGGEGETLSIVHDTIDPSAYERGIRLSLDAVQTVRGIVVGLENVLDLGISRS</sequence>
<dbReference type="GO" id="GO:0008839">
    <property type="term" value="F:4-hydroxy-tetrahydrodipicolinate reductase"/>
    <property type="evidence" value="ECO:0007669"/>
    <property type="project" value="UniProtKB-EC"/>
</dbReference>
<evidence type="ECO:0000256" key="1">
    <source>
        <dbReference type="ARBA" id="ARBA00006642"/>
    </source>
</evidence>
<organism evidence="16 17">
    <name type="scientific">Paramicrobacterium chengjingii</name>
    <dbReference type="NCBI Taxonomy" id="2769067"/>
    <lineage>
        <taxon>Bacteria</taxon>
        <taxon>Bacillati</taxon>
        <taxon>Actinomycetota</taxon>
        <taxon>Actinomycetes</taxon>
        <taxon>Micrococcales</taxon>
        <taxon>Microbacteriaceae</taxon>
        <taxon>Paramicrobacterium</taxon>
    </lineage>
</organism>
<comment type="catalytic activity">
    <reaction evidence="12">
        <text>(S)-2,3,4,5-tetrahydrodipicolinate + NAD(+) + H2O = (2S,4S)-4-hydroxy-2,3,4,5-tetrahydrodipicolinate + NADH + H(+)</text>
        <dbReference type="Rhea" id="RHEA:35323"/>
        <dbReference type="ChEBI" id="CHEBI:15377"/>
        <dbReference type="ChEBI" id="CHEBI:15378"/>
        <dbReference type="ChEBI" id="CHEBI:16845"/>
        <dbReference type="ChEBI" id="CHEBI:57540"/>
        <dbReference type="ChEBI" id="CHEBI:57945"/>
        <dbReference type="ChEBI" id="CHEBI:67139"/>
        <dbReference type="EC" id="1.17.1.8"/>
    </reaction>
</comment>
<dbReference type="InterPro" id="IPR022663">
    <property type="entry name" value="DapB_C"/>
</dbReference>
<dbReference type="PROSITE" id="PS01298">
    <property type="entry name" value="DAPB"/>
    <property type="match status" value="1"/>
</dbReference>
<evidence type="ECO:0000313" key="17">
    <source>
        <dbReference type="Proteomes" id="UP000662814"/>
    </source>
</evidence>
<reference evidence="16 17" key="1">
    <citation type="submission" date="2020-12" db="EMBL/GenBank/DDBJ databases">
        <title>Microbacterium sp. HY060.</title>
        <authorList>
            <person name="Zhou J."/>
        </authorList>
    </citation>
    <scope>NUCLEOTIDE SEQUENCE [LARGE SCALE GENOMIC DNA]</scope>
    <source>
        <strain evidence="16 17">HY60</strain>
    </source>
</reference>
<evidence type="ECO:0000256" key="11">
    <source>
        <dbReference type="ARBA" id="ARBA00049080"/>
    </source>
</evidence>
<evidence type="ECO:0000259" key="15">
    <source>
        <dbReference type="Pfam" id="PF05173"/>
    </source>
</evidence>
<keyword evidence="4" id="KW-0521">NADP</keyword>
<dbReference type="Pfam" id="PF01113">
    <property type="entry name" value="DapB_N"/>
    <property type="match status" value="1"/>
</dbReference>
<evidence type="ECO:0000256" key="8">
    <source>
        <dbReference type="ARBA" id="ARBA00023154"/>
    </source>
</evidence>
<keyword evidence="5" id="KW-0220">Diaminopimelate biosynthesis</keyword>
<dbReference type="SUPFAM" id="SSF55347">
    <property type="entry name" value="Glyceraldehyde-3-phosphate dehydrogenase-like, C-terminal domain"/>
    <property type="match status" value="1"/>
</dbReference>
<keyword evidence="17" id="KW-1185">Reference proteome</keyword>
<feature type="domain" description="Dihydrodipicolinate reductase C-terminal" evidence="15">
    <location>
        <begin position="109"/>
        <end position="238"/>
    </location>
</feature>
<dbReference type="RefSeq" id="WP_166992838.1">
    <property type="nucleotide sequence ID" value="NZ_CP061169.1"/>
</dbReference>
<dbReference type="InterPro" id="IPR036291">
    <property type="entry name" value="NAD(P)-bd_dom_sf"/>
</dbReference>
<evidence type="ECO:0000256" key="13">
    <source>
        <dbReference type="NCBIfam" id="TIGR00036"/>
    </source>
</evidence>
<dbReference type="PIRSF" id="PIRSF000161">
    <property type="entry name" value="DHPR"/>
    <property type="match status" value="1"/>
</dbReference>
<gene>
    <name evidence="16" type="ORF">HCR76_09740</name>
</gene>
<dbReference type="Gene3D" id="3.40.50.720">
    <property type="entry name" value="NAD(P)-binding Rossmann-like Domain"/>
    <property type="match status" value="1"/>
</dbReference>
<name>A0ABX6YEC3_9MICO</name>
<dbReference type="Gene3D" id="3.30.360.10">
    <property type="entry name" value="Dihydrodipicolinate Reductase, domain 2"/>
    <property type="match status" value="1"/>
</dbReference>
<feature type="domain" description="Dihydrodipicolinate reductase N-terminal" evidence="14">
    <location>
        <begin position="4"/>
        <end position="103"/>
    </location>
</feature>
<keyword evidence="7" id="KW-0520">NAD</keyword>
<keyword evidence="3" id="KW-0028">Amino-acid biosynthesis</keyword>
<dbReference type="InterPro" id="IPR023940">
    <property type="entry name" value="DHDPR_bac"/>
</dbReference>
<dbReference type="CDD" id="cd02274">
    <property type="entry name" value="DHDPR_N"/>
    <property type="match status" value="1"/>
</dbReference>
<evidence type="ECO:0000256" key="6">
    <source>
        <dbReference type="ARBA" id="ARBA00023002"/>
    </source>
</evidence>
<dbReference type="Pfam" id="PF05173">
    <property type="entry name" value="DapB_C"/>
    <property type="match status" value="1"/>
</dbReference>
<keyword evidence="6 16" id="KW-0560">Oxidoreductase</keyword>
<accession>A0ABX6YEC3</accession>
<keyword evidence="8" id="KW-0457">Lysine biosynthesis</keyword>
<dbReference type="NCBIfam" id="TIGR00036">
    <property type="entry name" value="dapB"/>
    <property type="match status" value="1"/>
</dbReference>
<evidence type="ECO:0000256" key="3">
    <source>
        <dbReference type="ARBA" id="ARBA00022605"/>
    </source>
</evidence>
<dbReference type="InterPro" id="IPR022664">
    <property type="entry name" value="DapB_N_CS"/>
</dbReference>
<evidence type="ECO:0000256" key="7">
    <source>
        <dbReference type="ARBA" id="ARBA00023027"/>
    </source>
</evidence>
<dbReference type="SUPFAM" id="SSF51735">
    <property type="entry name" value="NAD(P)-binding Rossmann-fold domains"/>
    <property type="match status" value="1"/>
</dbReference>
<evidence type="ECO:0000256" key="10">
    <source>
        <dbReference type="ARBA" id="ARBA00038983"/>
    </source>
</evidence>
<dbReference type="EC" id="1.17.1.8" evidence="10 13"/>
<dbReference type="Proteomes" id="UP000662814">
    <property type="component" value="Chromosome"/>
</dbReference>
<evidence type="ECO:0000313" key="16">
    <source>
        <dbReference type="EMBL" id="QPZ37147.1"/>
    </source>
</evidence>
<evidence type="ECO:0000259" key="14">
    <source>
        <dbReference type="Pfam" id="PF01113"/>
    </source>
</evidence>
<evidence type="ECO:0000256" key="5">
    <source>
        <dbReference type="ARBA" id="ARBA00022915"/>
    </source>
</evidence>
<keyword evidence="2" id="KW-0963">Cytoplasm</keyword>
<dbReference type="PANTHER" id="PTHR20836:SF0">
    <property type="entry name" value="4-HYDROXY-TETRAHYDRODIPICOLINATE REDUCTASE 1, CHLOROPLASTIC-RELATED"/>
    <property type="match status" value="1"/>
</dbReference>
<comment type="pathway">
    <text evidence="9">Amino-acid biosynthesis; L-lysine biosynthesis via DAP pathway; (S)-tetrahydrodipicolinate from L-aspartate: step 4/4.</text>
</comment>
<dbReference type="EMBL" id="CP061169">
    <property type="protein sequence ID" value="QPZ37147.1"/>
    <property type="molecule type" value="Genomic_DNA"/>
</dbReference>
<proteinExistence type="inferred from homology"/>
<protein>
    <recommendedName>
        <fullName evidence="10 13">4-hydroxy-tetrahydrodipicolinate reductase</fullName>
        <ecNumber evidence="10 13">1.17.1.8</ecNumber>
    </recommendedName>
</protein>